<evidence type="ECO:0000313" key="2">
    <source>
        <dbReference type="EMBL" id="ACA59476.1"/>
    </source>
</evidence>
<dbReference type="KEGG" id="dau:Daud_0964"/>
<keyword evidence="3" id="KW-1185">Reference proteome</keyword>
<dbReference type="EMBL" id="CP000860">
    <property type="protein sequence ID" value="ACA59476.1"/>
    <property type="molecule type" value="Genomic_DNA"/>
</dbReference>
<sequence>MAKTGQERVLRRTPLDLDLDNVPPVVGSAARCPARFQPPFLLAGRKPRDGPADFTEIPPDASSSPPPTKTALLQWEYVIERFLCQKT</sequence>
<evidence type="ECO:0000256" key="1">
    <source>
        <dbReference type="SAM" id="MobiDB-lite"/>
    </source>
</evidence>
<evidence type="ECO:0000313" key="3">
    <source>
        <dbReference type="Proteomes" id="UP000008544"/>
    </source>
</evidence>
<accession>B1I3F4</accession>
<dbReference type="Proteomes" id="UP000008544">
    <property type="component" value="Chromosome"/>
</dbReference>
<reference evidence="2 3" key="2">
    <citation type="journal article" date="2008" name="Science">
        <title>Environmental genomics reveals a single-species ecosystem deep within Earth.</title>
        <authorList>
            <person name="Chivian D."/>
            <person name="Brodie E.L."/>
            <person name="Alm E.J."/>
            <person name="Culley D.E."/>
            <person name="Dehal P.S."/>
            <person name="Desantis T.Z."/>
            <person name="Gihring T.M."/>
            <person name="Lapidus A."/>
            <person name="Lin L.H."/>
            <person name="Lowry S.R."/>
            <person name="Moser D.P."/>
            <person name="Richardson P.M."/>
            <person name="Southam G."/>
            <person name="Wanger G."/>
            <person name="Pratt L.M."/>
            <person name="Andersen G.L."/>
            <person name="Hazen T.C."/>
            <person name="Brockman F.J."/>
            <person name="Arkin A.P."/>
            <person name="Onstott T.C."/>
        </authorList>
    </citation>
    <scope>NUCLEOTIDE SEQUENCE [LARGE SCALE GENOMIC DNA]</scope>
    <source>
        <strain evidence="2 3">MP104C</strain>
    </source>
</reference>
<dbReference type="STRING" id="477974.Daud_0964"/>
<dbReference type="AlphaFoldDB" id="B1I3F4"/>
<name>B1I3F4_DESAP</name>
<protein>
    <submittedName>
        <fullName evidence="2">Uncharacterized protein</fullName>
    </submittedName>
</protein>
<feature type="region of interest" description="Disordered" evidence="1">
    <location>
        <begin position="40"/>
        <end position="68"/>
    </location>
</feature>
<gene>
    <name evidence="2" type="ordered locus">Daud_0964</name>
</gene>
<dbReference type="HOGENOM" id="CLU_2478228_0_0_9"/>
<reference evidence="3" key="1">
    <citation type="submission" date="2007-10" db="EMBL/GenBank/DDBJ databases">
        <title>Complete sequence of chromosome of Desulforudis audaxviator MP104C.</title>
        <authorList>
            <person name="Copeland A."/>
            <person name="Lucas S."/>
            <person name="Lapidus A."/>
            <person name="Barry K."/>
            <person name="Glavina del Rio T."/>
            <person name="Dalin E."/>
            <person name="Tice H."/>
            <person name="Bruce D."/>
            <person name="Pitluck S."/>
            <person name="Lowry S.R."/>
            <person name="Larimer F."/>
            <person name="Land M.L."/>
            <person name="Hauser L."/>
            <person name="Kyrpides N."/>
            <person name="Ivanova N.N."/>
            <person name="Richardson P."/>
        </authorList>
    </citation>
    <scope>NUCLEOTIDE SEQUENCE [LARGE SCALE GENOMIC DNA]</scope>
    <source>
        <strain evidence="3">MP104C</strain>
    </source>
</reference>
<organism evidence="2 3">
    <name type="scientific">Desulforudis audaxviator (strain MP104C)</name>
    <dbReference type="NCBI Taxonomy" id="477974"/>
    <lineage>
        <taxon>Bacteria</taxon>
        <taxon>Bacillati</taxon>
        <taxon>Bacillota</taxon>
        <taxon>Clostridia</taxon>
        <taxon>Thermoanaerobacterales</taxon>
        <taxon>Candidatus Desulforudaceae</taxon>
        <taxon>Candidatus Desulforudis</taxon>
    </lineage>
</organism>
<proteinExistence type="predicted"/>